<organism evidence="2 3">
    <name type="scientific">Timema podura</name>
    <name type="common">Walking stick</name>
    <dbReference type="NCBI Taxonomy" id="61482"/>
    <lineage>
        <taxon>Eukaryota</taxon>
        <taxon>Metazoa</taxon>
        <taxon>Ecdysozoa</taxon>
        <taxon>Arthropoda</taxon>
        <taxon>Hexapoda</taxon>
        <taxon>Insecta</taxon>
        <taxon>Pterygota</taxon>
        <taxon>Neoptera</taxon>
        <taxon>Polyneoptera</taxon>
        <taxon>Phasmatodea</taxon>
        <taxon>Timematodea</taxon>
        <taxon>Timematoidea</taxon>
        <taxon>Timematidae</taxon>
        <taxon>Timema</taxon>
    </lineage>
</organism>
<gene>
    <name evidence="2" type="ORF">TPAB3V08_LOCUS14201</name>
</gene>
<reference evidence="2" key="1">
    <citation type="submission" date="2021-03" db="EMBL/GenBank/DDBJ databases">
        <authorList>
            <person name="Tran Van P."/>
        </authorList>
    </citation>
    <scope>NUCLEOTIDE SEQUENCE</scope>
</reference>
<proteinExistence type="predicted"/>
<keyword evidence="3" id="KW-1185">Reference proteome</keyword>
<evidence type="ECO:0000313" key="3">
    <source>
        <dbReference type="Proteomes" id="UP001153148"/>
    </source>
</evidence>
<sequence length="159" mass="17875">FPPHSRLDEFPEAHETVFLREHFAHLYGPVAMVEDKSAPLLHVEMRAPPSALPSASNRSTMRMSVMYPGVEFRPSSMAKNPDGPPPLDRSKRDSDLLKKAILTNPFIKTLDDQLHERHLRTLMITSSLAAEANNKSSFDMQDAPEFAGEFDTPKKLVHV</sequence>
<name>A0ABN7PPE7_TIMPD</name>
<evidence type="ECO:0000313" key="2">
    <source>
        <dbReference type="EMBL" id="CAG2067258.1"/>
    </source>
</evidence>
<feature type="non-terminal residue" evidence="2">
    <location>
        <position position="159"/>
    </location>
</feature>
<feature type="region of interest" description="Disordered" evidence="1">
    <location>
        <begin position="72"/>
        <end position="92"/>
    </location>
</feature>
<accession>A0ABN7PPE7</accession>
<comment type="caution">
    <text evidence="2">The sequence shown here is derived from an EMBL/GenBank/DDBJ whole genome shotgun (WGS) entry which is preliminary data.</text>
</comment>
<dbReference type="EMBL" id="CAJPIN010065774">
    <property type="protein sequence ID" value="CAG2067258.1"/>
    <property type="molecule type" value="Genomic_DNA"/>
</dbReference>
<protein>
    <submittedName>
        <fullName evidence="2">Uncharacterized protein</fullName>
    </submittedName>
</protein>
<evidence type="ECO:0000256" key="1">
    <source>
        <dbReference type="SAM" id="MobiDB-lite"/>
    </source>
</evidence>
<feature type="non-terminal residue" evidence="2">
    <location>
        <position position="1"/>
    </location>
</feature>
<dbReference type="Proteomes" id="UP001153148">
    <property type="component" value="Unassembled WGS sequence"/>
</dbReference>